<evidence type="ECO:0000256" key="1">
    <source>
        <dbReference type="SAM" id="MobiDB-lite"/>
    </source>
</evidence>
<dbReference type="Proteomes" id="UP001431217">
    <property type="component" value="Unassembled WGS sequence"/>
</dbReference>
<feature type="region of interest" description="Disordered" evidence="1">
    <location>
        <begin position="69"/>
        <end position="93"/>
    </location>
</feature>
<name>A0ABT0MEC3_9GAMM</name>
<evidence type="ECO:0008006" key="4">
    <source>
        <dbReference type="Google" id="ProtNLM"/>
    </source>
</evidence>
<sequence>MAMPLSSAADDFDSAAILKTEAMLRILKGRTTAEQEAARLQVDAVTVSTWLESTFRAINRALDENLMRSLDPDSRTTSGAPIAPARTRGSKAF</sequence>
<evidence type="ECO:0000313" key="3">
    <source>
        <dbReference type="Proteomes" id="UP001431217"/>
    </source>
</evidence>
<protein>
    <recommendedName>
        <fullName evidence="4">Helix-turn-helix domain-containing protein</fullName>
    </recommendedName>
</protein>
<evidence type="ECO:0000313" key="2">
    <source>
        <dbReference type="EMBL" id="MCL1633222.1"/>
    </source>
</evidence>
<comment type="caution">
    <text evidence="2">The sequence shown here is derived from an EMBL/GenBank/DDBJ whole genome shotgun (WGS) entry which is preliminary data.</text>
</comment>
<dbReference type="RefSeq" id="WP_249470071.1">
    <property type="nucleotide sequence ID" value="NZ_JAMBEP010000001.1"/>
</dbReference>
<proteinExistence type="predicted"/>
<gene>
    <name evidence="2" type="ORF">M2650_00975</name>
</gene>
<keyword evidence="3" id="KW-1185">Reference proteome</keyword>
<reference evidence="2 3" key="1">
    <citation type="submission" date="2022-05" db="EMBL/GenBank/DDBJ databases">
        <title>Luteimonas sp. SX5, whole genome shotgun sequencing project.</title>
        <authorList>
            <person name="Zhao G."/>
            <person name="Shen L."/>
        </authorList>
    </citation>
    <scope>NUCLEOTIDE SEQUENCE [LARGE SCALE GENOMIC DNA]</scope>
    <source>
        <strain evidence="2 3">SX5</strain>
    </source>
</reference>
<accession>A0ABT0MEC3</accession>
<dbReference type="EMBL" id="JAMBEP010000001">
    <property type="protein sequence ID" value="MCL1633222.1"/>
    <property type="molecule type" value="Genomic_DNA"/>
</dbReference>
<organism evidence="2 3">
    <name type="scientific">Luteimonas galliterrae</name>
    <dbReference type="NCBI Taxonomy" id="2940486"/>
    <lineage>
        <taxon>Bacteria</taxon>
        <taxon>Pseudomonadati</taxon>
        <taxon>Pseudomonadota</taxon>
        <taxon>Gammaproteobacteria</taxon>
        <taxon>Lysobacterales</taxon>
        <taxon>Lysobacteraceae</taxon>
        <taxon>Luteimonas</taxon>
    </lineage>
</organism>